<organism evidence="2 3">
    <name type="scientific">Kipferlia bialata</name>
    <dbReference type="NCBI Taxonomy" id="797122"/>
    <lineage>
        <taxon>Eukaryota</taxon>
        <taxon>Metamonada</taxon>
        <taxon>Carpediemonas-like organisms</taxon>
        <taxon>Kipferlia</taxon>
    </lineage>
</organism>
<gene>
    <name evidence="2" type="ORF">KIPB_015905</name>
</gene>
<dbReference type="EMBL" id="BDIP01009270">
    <property type="protein sequence ID" value="GIQ92246.1"/>
    <property type="molecule type" value="Genomic_DNA"/>
</dbReference>
<evidence type="ECO:0000313" key="2">
    <source>
        <dbReference type="EMBL" id="GIQ92246.1"/>
    </source>
</evidence>
<feature type="non-terminal residue" evidence="2">
    <location>
        <position position="47"/>
    </location>
</feature>
<comment type="caution">
    <text evidence="2">The sequence shown here is derived from an EMBL/GenBank/DDBJ whole genome shotgun (WGS) entry which is preliminary data.</text>
</comment>
<evidence type="ECO:0000313" key="3">
    <source>
        <dbReference type="Proteomes" id="UP000265618"/>
    </source>
</evidence>
<proteinExistence type="predicted"/>
<dbReference type="Proteomes" id="UP000265618">
    <property type="component" value="Unassembled WGS sequence"/>
</dbReference>
<reference evidence="2 3" key="1">
    <citation type="journal article" date="2018" name="PLoS ONE">
        <title>The draft genome of Kipferlia bialata reveals reductive genome evolution in fornicate parasites.</title>
        <authorList>
            <person name="Tanifuji G."/>
            <person name="Takabayashi S."/>
            <person name="Kume K."/>
            <person name="Takagi M."/>
            <person name="Nakayama T."/>
            <person name="Kamikawa R."/>
            <person name="Inagaki Y."/>
            <person name="Hashimoto T."/>
        </authorList>
    </citation>
    <scope>NUCLEOTIDE SEQUENCE [LARGE SCALE GENOMIC DNA]</scope>
    <source>
        <strain evidence="2">NY0173</strain>
    </source>
</reference>
<accession>A0A9K3GRZ6</accession>
<feature type="region of interest" description="Disordered" evidence="1">
    <location>
        <begin position="1"/>
        <end position="22"/>
    </location>
</feature>
<name>A0A9K3GRZ6_9EUKA</name>
<protein>
    <submittedName>
        <fullName evidence="2">Uncharacterized protein</fullName>
    </submittedName>
</protein>
<keyword evidence="3" id="KW-1185">Reference proteome</keyword>
<evidence type="ECO:0000256" key="1">
    <source>
        <dbReference type="SAM" id="MobiDB-lite"/>
    </source>
</evidence>
<dbReference type="AlphaFoldDB" id="A0A9K3GRZ6"/>
<feature type="non-terminal residue" evidence="2">
    <location>
        <position position="1"/>
    </location>
</feature>
<sequence length="47" mass="5340">ARLDALVRQSETDKERLEAERRRNQDLRDEISTLKAQAASLSLSLSV</sequence>